<evidence type="ECO:0000256" key="10">
    <source>
        <dbReference type="ARBA" id="ARBA00048988"/>
    </source>
</evidence>
<dbReference type="PATRIC" id="fig|1550024.3.peg.204"/>
<dbReference type="EMBL" id="JXXK01000001">
    <property type="protein sequence ID" value="KJF41411.1"/>
    <property type="molecule type" value="Genomic_DNA"/>
</dbReference>
<gene>
    <name evidence="15" type="ORF">TQ39_00915</name>
</gene>
<sequence length="1076" mass="116890">MLIADLHIHSKYSRATSHDCEPEMLDLWARRKGIGLVGTGDFTHPAWRAELLDKLQPAEDGLYTLRESLRLADKTAGKYDAPRFVVTGEISSIYKKNGKTRKVHNLILLPGLEAAERLSQKLEAIGNIHSDGRPILGLDSRDLLEITLDTCPEAVFIPAHIWTPHFSLFGAFSGFDAIEECFEDLTPYIHALETGLSSDPPMNWRISALDGYALISNSDAHSPAKLGREANLLDIEPSYAGLSDALQGRSPAALTGTLEFFPEEGKYHWDGHRACGLCLEPGETEACGGRCPVCGKKITIGVQHRVEQLADRPEGFSLPGARPFESLVPLPDVIAASTGLSASGLKVAARYQALLEELGPEFYILRQAPLEDIRRAAGPCVEEGIRRLRCGQVSRTPGFDGQYGTVQLLSPDEIESLNGQISFFSSDAPHPEASARTPRKTDAPQKSSGAKSSAPVQTAHSKLNPEQQKAVCAVEPAVAVIAGPGTGKTKTLVSRAVHLLCEKQVSPRQLTAVTFTNKAAREMRERLTAELDKDRTIGDLTIGTFHSICLSLLRETGKAVTLLSQEDAQAVAADVLRQAEAKLPPAKLVQAVSRQKNGLPVPENVNAAFCESYVARCRELDVLDFDDLLLETLALFEAGELPEEITQRFTYLLVDEFQDIDALQYRLVRAWTKGCKSLFAIGDPDQSIYGFRGADAACFDRLAEDIPGLRVVRLTQNYRSTPEVLGCALPVIGHNPGGARSLLPNRGSGAPVRLAQAASSLAEGIFIAKEINRMVGGMDMLDAGGVTGDERIQPRSFSDIAILYRTHRQADILEYCLQKENIPYTVAGRDSFLSEPAVRAAIGFFRFLLAPGDTHSLQTALELGWACSPQQAVRLSAFFSGCSALHENLWDKAEAEFPELPMRAAVCALRKFSQCAAQESPARLLERWRDDAGFAGSEPLQKLIGTALFHRDMHSLLNALTLGEEADILRAGRKNYAAGAVTLMTLHGAKGLEFPAVFLCGACKGTLPLEMSERAADLAEERRLFYVGITRARDELILTYPGEPSPFLAEIPSGAVTSGGAAPKKTLPEGEQLSLF</sequence>
<feature type="domain" description="UvrD-like helicase ATP-binding" evidence="13">
    <location>
        <begin position="461"/>
        <end position="721"/>
    </location>
</feature>
<dbReference type="RefSeq" id="WP_050004361.1">
    <property type="nucleotide sequence ID" value="NZ_CAUBPW010000004.1"/>
</dbReference>
<dbReference type="InterPro" id="IPR014017">
    <property type="entry name" value="DNA_helicase_UvrD-like_C"/>
</dbReference>
<evidence type="ECO:0000256" key="7">
    <source>
        <dbReference type="ARBA" id="ARBA00023235"/>
    </source>
</evidence>
<evidence type="ECO:0000256" key="1">
    <source>
        <dbReference type="ARBA" id="ARBA00009922"/>
    </source>
</evidence>
<dbReference type="EC" id="5.6.2.4" evidence="9"/>
<accession>A0A0D8J4F8</accession>
<evidence type="ECO:0000256" key="8">
    <source>
        <dbReference type="ARBA" id="ARBA00034617"/>
    </source>
</evidence>
<protein>
    <recommendedName>
        <fullName evidence="9">DNA 3'-5' helicase</fullName>
        <ecNumber evidence="9">5.6.2.4</ecNumber>
    </recommendedName>
</protein>
<keyword evidence="3 11" id="KW-0378">Hydrolase</keyword>
<dbReference type="Gene3D" id="1.10.486.10">
    <property type="entry name" value="PCRA, domain 4"/>
    <property type="match status" value="1"/>
</dbReference>
<comment type="catalytic activity">
    <reaction evidence="8">
        <text>Couples ATP hydrolysis with the unwinding of duplex DNA by translocating in the 3'-5' direction.</text>
        <dbReference type="EC" id="5.6.2.4"/>
    </reaction>
</comment>
<dbReference type="GO" id="GO:0043138">
    <property type="term" value="F:3'-5' DNA helicase activity"/>
    <property type="evidence" value="ECO:0007669"/>
    <property type="project" value="UniProtKB-EC"/>
</dbReference>
<dbReference type="AlphaFoldDB" id="A0A0D8J4F8"/>
<dbReference type="CDD" id="cd18807">
    <property type="entry name" value="SF1_C_UvrD"/>
    <property type="match status" value="1"/>
</dbReference>
<dbReference type="GeneID" id="42855198"/>
<keyword evidence="5 11" id="KW-0067">ATP-binding</keyword>
<dbReference type="CDD" id="cd17932">
    <property type="entry name" value="DEXQc_UvrD"/>
    <property type="match status" value="1"/>
</dbReference>
<dbReference type="Pfam" id="PF00580">
    <property type="entry name" value="UvrD-helicase"/>
    <property type="match status" value="1"/>
</dbReference>
<name>A0A0D8J4F8_9FIRM</name>
<evidence type="ECO:0000259" key="14">
    <source>
        <dbReference type="PROSITE" id="PS51217"/>
    </source>
</evidence>
<evidence type="ECO:0000259" key="13">
    <source>
        <dbReference type="PROSITE" id="PS51198"/>
    </source>
</evidence>
<dbReference type="SUPFAM" id="SSF52540">
    <property type="entry name" value="P-loop containing nucleoside triphosphate hydrolases"/>
    <property type="match status" value="1"/>
</dbReference>
<dbReference type="InterPro" id="IPR016195">
    <property type="entry name" value="Pol/histidinol_Pase-like"/>
</dbReference>
<dbReference type="PANTHER" id="PTHR11070">
    <property type="entry name" value="UVRD / RECB / PCRA DNA HELICASE FAMILY MEMBER"/>
    <property type="match status" value="1"/>
</dbReference>
<dbReference type="Pfam" id="PF13361">
    <property type="entry name" value="UvrD_C"/>
    <property type="match status" value="2"/>
</dbReference>
<dbReference type="GO" id="GO:0003677">
    <property type="term" value="F:DNA binding"/>
    <property type="evidence" value="ECO:0007669"/>
    <property type="project" value="UniProtKB-KW"/>
</dbReference>
<evidence type="ECO:0000256" key="2">
    <source>
        <dbReference type="ARBA" id="ARBA00022741"/>
    </source>
</evidence>
<evidence type="ECO:0000256" key="6">
    <source>
        <dbReference type="ARBA" id="ARBA00023125"/>
    </source>
</evidence>
<evidence type="ECO:0000256" key="5">
    <source>
        <dbReference type="ARBA" id="ARBA00022840"/>
    </source>
</evidence>
<dbReference type="CDD" id="cd19067">
    <property type="entry name" value="PfuEndoQ-like"/>
    <property type="match status" value="1"/>
</dbReference>
<dbReference type="PROSITE" id="PS51217">
    <property type="entry name" value="UVRD_HELICASE_CTER"/>
    <property type="match status" value="1"/>
</dbReference>
<dbReference type="InterPro" id="IPR000212">
    <property type="entry name" value="DNA_helicase_UvrD/REP"/>
</dbReference>
<evidence type="ECO:0000256" key="11">
    <source>
        <dbReference type="PROSITE-ProRule" id="PRU00560"/>
    </source>
</evidence>
<reference evidence="15" key="1">
    <citation type="submission" date="2015-02" db="EMBL/GenBank/DDBJ databases">
        <title>A novel member of the family Ruminococcaceae isolated from human feces.</title>
        <authorList>
            <person name="Shkoporov A.N."/>
            <person name="Chaplin A.V."/>
            <person name="Motuzova O.V."/>
            <person name="Kafarskaia L.I."/>
            <person name="Khokhlova E.V."/>
            <person name="Efimov B.A."/>
        </authorList>
    </citation>
    <scope>NUCLEOTIDE SEQUENCE [LARGE SCALE GENOMIC DNA]</scope>
    <source>
        <strain evidence="15">585-1</strain>
    </source>
</reference>
<comment type="caution">
    <text evidence="15">The sequence shown here is derived from an EMBL/GenBank/DDBJ whole genome shotgun (WGS) entry which is preliminary data.</text>
</comment>
<feature type="compositionally biased region" description="Polar residues" evidence="12">
    <location>
        <begin position="444"/>
        <end position="464"/>
    </location>
</feature>
<dbReference type="GO" id="GO:0016887">
    <property type="term" value="F:ATP hydrolysis activity"/>
    <property type="evidence" value="ECO:0007669"/>
    <property type="project" value="RHEA"/>
</dbReference>
<proteinExistence type="inferred from homology"/>
<dbReference type="Gene3D" id="3.20.20.140">
    <property type="entry name" value="Metal-dependent hydrolases"/>
    <property type="match status" value="1"/>
</dbReference>
<dbReference type="InterPro" id="IPR013986">
    <property type="entry name" value="DExx_box_DNA_helicase_dom_sf"/>
</dbReference>
<dbReference type="PROSITE" id="PS51198">
    <property type="entry name" value="UVRD_HELICASE_ATP_BIND"/>
    <property type="match status" value="1"/>
</dbReference>
<keyword evidence="7" id="KW-0413">Isomerase</keyword>
<feature type="domain" description="UvrD-like helicase C-terminal" evidence="14">
    <location>
        <begin position="722"/>
        <end position="991"/>
    </location>
</feature>
<keyword evidence="4 11" id="KW-0347">Helicase</keyword>
<evidence type="ECO:0000313" key="16">
    <source>
        <dbReference type="Proteomes" id="UP000032483"/>
    </source>
</evidence>
<comment type="catalytic activity">
    <reaction evidence="10">
        <text>ATP + H2O = ADP + phosphate + H(+)</text>
        <dbReference type="Rhea" id="RHEA:13065"/>
        <dbReference type="ChEBI" id="CHEBI:15377"/>
        <dbReference type="ChEBI" id="CHEBI:15378"/>
        <dbReference type="ChEBI" id="CHEBI:30616"/>
        <dbReference type="ChEBI" id="CHEBI:43474"/>
        <dbReference type="ChEBI" id="CHEBI:456216"/>
        <dbReference type="EC" id="5.6.2.4"/>
    </reaction>
</comment>
<dbReference type="Gene3D" id="1.10.10.160">
    <property type="match status" value="1"/>
</dbReference>
<evidence type="ECO:0000256" key="4">
    <source>
        <dbReference type="ARBA" id="ARBA00022806"/>
    </source>
</evidence>
<dbReference type="GO" id="GO:0005524">
    <property type="term" value="F:ATP binding"/>
    <property type="evidence" value="ECO:0007669"/>
    <property type="project" value="UniProtKB-UniRule"/>
</dbReference>
<dbReference type="InterPro" id="IPR027417">
    <property type="entry name" value="P-loop_NTPase"/>
</dbReference>
<keyword evidence="6" id="KW-0238">DNA-binding</keyword>
<evidence type="ECO:0000313" key="15">
    <source>
        <dbReference type="EMBL" id="KJF41411.1"/>
    </source>
</evidence>
<dbReference type="GO" id="GO:0000725">
    <property type="term" value="P:recombinational repair"/>
    <property type="evidence" value="ECO:0007669"/>
    <property type="project" value="TreeGrafter"/>
</dbReference>
<evidence type="ECO:0000256" key="3">
    <source>
        <dbReference type="ARBA" id="ARBA00022801"/>
    </source>
</evidence>
<comment type="similarity">
    <text evidence="1">Belongs to the helicase family. UvrD subfamily.</text>
</comment>
<dbReference type="PANTHER" id="PTHR11070:SF2">
    <property type="entry name" value="ATP-DEPENDENT DNA HELICASE SRS2"/>
    <property type="match status" value="1"/>
</dbReference>
<organism evidence="15 16">
    <name type="scientific">Ruthenibacterium lactatiformans</name>
    <dbReference type="NCBI Taxonomy" id="1550024"/>
    <lineage>
        <taxon>Bacteria</taxon>
        <taxon>Bacillati</taxon>
        <taxon>Bacillota</taxon>
        <taxon>Clostridia</taxon>
        <taxon>Eubacteriales</taxon>
        <taxon>Oscillospiraceae</taxon>
        <taxon>Ruthenibacterium</taxon>
    </lineage>
</organism>
<feature type="binding site" evidence="11">
    <location>
        <begin position="482"/>
        <end position="489"/>
    </location>
    <ligand>
        <name>ATP</name>
        <dbReference type="ChEBI" id="CHEBI:30616"/>
    </ligand>
</feature>
<evidence type="ECO:0000256" key="9">
    <source>
        <dbReference type="ARBA" id="ARBA00034808"/>
    </source>
</evidence>
<dbReference type="InterPro" id="IPR014016">
    <property type="entry name" value="UvrD-like_ATP-bd"/>
</dbReference>
<dbReference type="SUPFAM" id="SSF89550">
    <property type="entry name" value="PHP domain-like"/>
    <property type="match status" value="1"/>
</dbReference>
<dbReference type="Proteomes" id="UP000032483">
    <property type="component" value="Unassembled WGS sequence"/>
</dbReference>
<dbReference type="Gene3D" id="3.40.50.300">
    <property type="entry name" value="P-loop containing nucleotide triphosphate hydrolases"/>
    <property type="match status" value="2"/>
</dbReference>
<keyword evidence="2 11" id="KW-0547">Nucleotide-binding</keyword>
<feature type="region of interest" description="Disordered" evidence="12">
    <location>
        <begin position="425"/>
        <end position="464"/>
    </location>
</feature>
<keyword evidence="16" id="KW-1185">Reference proteome</keyword>
<evidence type="ECO:0000256" key="12">
    <source>
        <dbReference type="SAM" id="MobiDB-lite"/>
    </source>
</evidence>